<keyword evidence="2" id="KW-0812">Transmembrane</keyword>
<evidence type="ECO:0000313" key="4">
    <source>
        <dbReference type="EMBL" id="VFU01093.1"/>
    </source>
</evidence>
<dbReference type="Proteomes" id="UP000332933">
    <property type="component" value="Unassembled WGS sequence"/>
</dbReference>
<reference evidence="4 5" key="1">
    <citation type="submission" date="2019-03" db="EMBL/GenBank/DDBJ databases">
        <authorList>
            <person name="Gaulin E."/>
            <person name="Dumas B."/>
        </authorList>
    </citation>
    <scope>NUCLEOTIDE SEQUENCE [LARGE SCALE GENOMIC DNA]</scope>
    <source>
        <strain evidence="4">CBS 568.67</strain>
    </source>
</reference>
<keyword evidence="5" id="KW-1185">Reference proteome</keyword>
<dbReference type="AlphaFoldDB" id="A0A485LQE3"/>
<dbReference type="EMBL" id="VJMH01007393">
    <property type="protein sequence ID" value="KAF0683501.1"/>
    <property type="molecule type" value="Genomic_DNA"/>
</dbReference>
<evidence type="ECO:0000256" key="2">
    <source>
        <dbReference type="SAM" id="Phobius"/>
    </source>
</evidence>
<gene>
    <name evidence="4" type="primary">Aste57867_24453</name>
    <name evidence="3" type="ORF">As57867_024377</name>
    <name evidence="4" type="ORF">ASTE57867_24453</name>
</gene>
<organism evidence="4 5">
    <name type="scientific">Aphanomyces stellatus</name>
    <dbReference type="NCBI Taxonomy" id="120398"/>
    <lineage>
        <taxon>Eukaryota</taxon>
        <taxon>Sar</taxon>
        <taxon>Stramenopiles</taxon>
        <taxon>Oomycota</taxon>
        <taxon>Saprolegniomycetes</taxon>
        <taxon>Saprolegniales</taxon>
        <taxon>Verrucalvaceae</taxon>
        <taxon>Aphanomyces</taxon>
    </lineage>
</organism>
<proteinExistence type="predicted"/>
<protein>
    <submittedName>
        <fullName evidence="4">Aste57867_24453 protein</fullName>
    </submittedName>
</protein>
<evidence type="ECO:0000313" key="5">
    <source>
        <dbReference type="Proteomes" id="UP000332933"/>
    </source>
</evidence>
<name>A0A485LQE3_9STRA</name>
<feature type="transmembrane region" description="Helical" evidence="2">
    <location>
        <begin position="151"/>
        <end position="169"/>
    </location>
</feature>
<sequence length="406" mass="45362">MIFHTAQLSVTGTTDAAKATLKQNTRDAPQRPVPCSLAVHCRRWSTEPSNDIFEPCDYVETVRSDKYSRVNLTASQLLPSNYLSKLQLHKLEYKLSLVDCDRGFYMLDPEEVLISANLNHTRIPFAGVIRLGYTEPILDETTQQISGLTELYMFAFFLACLVAWIVLLIEFRPNTCCVHCYLSTPSTLPSPVWMSDYMSDVHVDDDMPTPTLLHMDKAISPSKSPLTKVTKRKLLQFNMPATAKTSGPNNFIDGTIWDSVSPEINSVNVDASILPMNSGVDLVQLAQDAGLIDETAEPFLTFELDGQNSPVVIPLLQEEDEDSWRQFFDQHIYGSNHVCQKAPIMSHNMGAVASTNGLTAAEAVLEEINRRVQNPSRHGKLLTPTKPPPPDMHKDDDDIHGLGEFW</sequence>
<reference evidence="3" key="2">
    <citation type="submission" date="2019-06" db="EMBL/GenBank/DDBJ databases">
        <title>Genomics analysis of Aphanomyces spp. identifies a new class of oomycete effector associated with host adaptation.</title>
        <authorList>
            <person name="Gaulin E."/>
        </authorList>
    </citation>
    <scope>NUCLEOTIDE SEQUENCE</scope>
    <source>
        <strain evidence="3">CBS 578.67</strain>
    </source>
</reference>
<accession>A0A485LQE3</accession>
<keyword evidence="2" id="KW-1133">Transmembrane helix</keyword>
<dbReference type="EMBL" id="CAADRA010007419">
    <property type="protein sequence ID" value="VFU01093.1"/>
    <property type="molecule type" value="Genomic_DNA"/>
</dbReference>
<dbReference type="OrthoDB" id="10639953at2759"/>
<evidence type="ECO:0000256" key="1">
    <source>
        <dbReference type="SAM" id="MobiDB-lite"/>
    </source>
</evidence>
<keyword evidence="2" id="KW-0472">Membrane</keyword>
<evidence type="ECO:0000313" key="3">
    <source>
        <dbReference type="EMBL" id="KAF0683501.1"/>
    </source>
</evidence>
<feature type="region of interest" description="Disordered" evidence="1">
    <location>
        <begin position="372"/>
        <end position="397"/>
    </location>
</feature>